<evidence type="ECO:0000256" key="1">
    <source>
        <dbReference type="SAM" id="SignalP"/>
    </source>
</evidence>
<name>A0A8T4IBV2_9SPHN</name>
<proteinExistence type="predicted"/>
<dbReference type="CDD" id="cd02423">
    <property type="entry name" value="Peptidase_C39G"/>
    <property type="match status" value="1"/>
</dbReference>
<feature type="domain" description="Peptidase C39" evidence="2">
    <location>
        <begin position="53"/>
        <end position="183"/>
    </location>
</feature>
<evidence type="ECO:0000259" key="2">
    <source>
        <dbReference type="PROSITE" id="PS50990"/>
    </source>
</evidence>
<keyword evidence="4" id="KW-1185">Reference proteome</keyword>
<keyword evidence="1" id="KW-0732">Signal</keyword>
<evidence type="ECO:0000313" key="3">
    <source>
        <dbReference type="EMBL" id="MBR0551851.1"/>
    </source>
</evidence>
<comment type="caution">
    <text evidence="3">The sequence shown here is derived from an EMBL/GenBank/DDBJ whole genome shotgun (WGS) entry which is preliminary data.</text>
</comment>
<accession>A0A8T4IBV2</accession>
<dbReference type="EMBL" id="JAGRQC010000001">
    <property type="protein sequence ID" value="MBR0551851.1"/>
    <property type="molecule type" value="Genomic_DNA"/>
</dbReference>
<feature type="signal peptide" evidence="1">
    <location>
        <begin position="1"/>
        <end position="23"/>
    </location>
</feature>
<gene>
    <name evidence="3" type="ORF">J7S20_04955</name>
</gene>
<dbReference type="RefSeq" id="WP_284053111.1">
    <property type="nucleotide sequence ID" value="NZ_JAGRQC010000001.1"/>
</dbReference>
<dbReference type="Pfam" id="PF03412">
    <property type="entry name" value="Peptidase_C39"/>
    <property type="match status" value="1"/>
</dbReference>
<evidence type="ECO:0000313" key="4">
    <source>
        <dbReference type="Proteomes" id="UP000676996"/>
    </source>
</evidence>
<dbReference type="GO" id="GO:0005524">
    <property type="term" value="F:ATP binding"/>
    <property type="evidence" value="ECO:0007669"/>
    <property type="project" value="InterPro"/>
</dbReference>
<reference evidence="3" key="1">
    <citation type="submission" date="2021-04" db="EMBL/GenBank/DDBJ databases">
        <title>Ouciella asimina sp. nov., isolated from the surface seawater in the hydrothermal field of Okinawa Trough.</title>
        <authorList>
            <person name="Shuang W."/>
        </authorList>
    </citation>
    <scope>NUCLEOTIDE SEQUENCE</scope>
    <source>
        <strain evidence="3">LXI357</strain>
    </source>
</reference>
<dbReference type="GO" id="GO:0006508">
    <property type="term" value="P:proteolysis"/>
    <property type="evidence" value="ECO:0007669"/>
    <property type="project" value="InterPro"/>
</dbReference>
<dbReference type="GO" id="GO:0008233">
    <property type="term" value="F:peptidase activity"/>
    <property type="evidence" value="ECO:0007669"/>
    <property type="project" value="InterPro"/>
</dbReference>
<dbReference type="GO" id="GO:0016020">
    <property type="term" value="C:membrane"/>
    <property type="evidence" value="ECO:0007669"/>
    <property type="project" value="InterPro"/>
</dbReference>
<dbReference type="Proteomes" id="UP000676996">
    <property type="component" value="Unassembled WGS sequence"/>
</dbReference>
<dbReference type="AlphaFoldDB" id="A0A8T4IBV2"/>
<dbReference type="InterPro" id="IPR005074">
    <property type="entry name" value="Peptidase_C39"/>
</dbReference>
<sequence length="245" mass="27280">MGWRKSTVLAISSAMLAAAPAHAQVRLGPETGAPSTVHVMSWWAIPFRTVVRQQYDFSCGSAAVATLLTYGYDRPTTERESFAAMWKVGDREMIRKKGFSLFDMRAYLQSIGYRVEGFKLTMDQLSQLKRPVIVLLDLHGYKHFAVVKGMADGQVLTGDPMLGLTKYDSKQFARYWNGVVLAILAGPYKDRPVYNLPSDWNPWARAPLDAEAGTTTAIADLTTYLPPQYQITPLLLLDVRVGTVN</sequence>
<organism evidence="3 4">
    <name type="scientific">Stakelama marina</name>
    <dbReference type="NCBI Taxonomy" id="2826939"/>
    <lineage>
        <taxon>Bacteria</taxon>
        <taxon>Pseudomonadati</taxon>
        <taxon>Pseudomonadota</taxon>
        <taxon>Alphaproteobacteria</taxon>
        <taxon>Sphingomonadales</taxon>
        <taxon>Sphingomonadaceae</taxon>
        <taxon>Stakelama</taxon>
    </lineage>
</organism>
<dbReference type="Gene3D" id="3.90.70.10">
    <property type="entry name" value="Cysteine proteinases"/>
    <property type="match status" value="1"/>
</dbReference>
<protein>
    <submittedName>
        <fullName evidence="3">C39 family peptidase</fullName>
    </submittedName>
</protein>
<feature type="chain" id="PRO_5035931085" evidence="1">
    <location>
        <begin position="24"/>
        <end position="245"/>
    </location>
</feature>
<dbReference type="PROSITE" id="PS50990">
    <property type="entry name" value="PEPTIDASE_C39"/>
    <property type="match status" value="1"/>
</dbReference>